<dbReference type="InterPro" id="IPR000782">
    <property type="entry name" value="FAS1_domain"/>
</dbReference>
<dbReference type="InterPro" id="IPR036378">
    <property type="entry name" value="FAS1_dom_sf"/>
</dbReference>
<dbReference type="Proteomes" id="UP001155057">
    <property type="component" value="Unassembled WGS sequence"/>
</dbReference>
<evidence type="ECO:0000259" key="1">
    <source>
        <dbReference type="PROSITE" id="PS50213"/>
    </source>
</evidence>
<proteinExistence type="predicted"/>
<name>A0A9X2TDW2_9BACT</name>
<dbReference type="PROSITE" id="PS50213">
    <property type="entry name" value="FAS1"/>
    <property type="match status" value="2"/>
</dbReference>
<gene>
    <name evidence="2" type="ORF">GGP61_000439</name>
</gene>
<evidence type="ECO:0000313" key="2">
    <source>
        <dbReference type="EMBL" id="MCS3708852.1"/>
    </source>
</evidence>
<dbReference type="PANTHER" id="PTHR10900">
    <property type="entry name" value="PERIOSTIN-RELATED"/>
    <property type="match status" value="1"/>
</dbReference>
<dbReference type="AlphaFoldDB" id="A0A9X2TDW2"/>
<organism evidence="2 3">
    <name type="scientific">Salinibacter ruber</name>
    <dbReference type="NCBI Taxonomy" id="146919"/>
    <lineage>
        <taxon>Bacteria</taxon>
        <taxon>Pseudomonadati</taxon>
        <taxon>Rhodothermota</taxon>
        <taxon>Rhodothermia</taxon>
        <taxon>Rhodothermales</taxon>
        <taxon>Salinibacteraceae</taxon>
        <taxon>Salinibacter</taxon>
    </lineage>
</organism>
<protein>
    <submittedName>
        <fullName evidence="2">Surface protein with fasciclin (FAS1) repeats</fullName>
    </submittedName>
</protein>
<dbReference type="Gene3D" id="2.30.180.10">
    <property type="entry name" value="FAS1 domain"/>
    <property type="match status" value="2"/>
</dbReference>
<reference evidence="2" key="1">
    <citation type="submission" date="2022-08" db="EMBL/GenBank/DDBJ databases">
        <title>Genomic Encyclopedia of Type Strains, Phase V (KMG-V): Genome sequencing to study the core and pangenomes of soil and plant-associated prokaryotes.</title>
        <authorList>
            <person name="Whitman W."/>
        </authorList>
    </citation>
    <scope>NUCLEOTIDE SEQUENCE</scope>
    <source>
        <strain evidence="2">SP3049</strain>
    </source>
</reference>
<dbReference type="InterPro" id="IPR050904">
    <property type="entry name" value="Adhesion/Biosynth-related"/>
</dbReference>
<dbReference type="EMBL" id="JANUAE010000001">
    <property type="protein sequence ID" value="MCS3708852.1"/>
    <property type="molecule type" value="Genomic_DNA"/>
</dbReference>
<evidence type="ECO:0000313" key="3">
    <source>
        <dbReference type="Proteomes" id="UP001155057"/>
    </source>
</evidence>
<feature type="domain" description="FAS1" evidence="1">
    <location>
        <begin position="43"/>
        <end position="177"/>
    </location>
</feature>
<dbReference type="GO" id="GO:0005615">
    <property type="term" value="C:extracellular space"/>
    <property type="evidence" value="ECO:0007669"/>
    <property type="project" value="TreeGrafter"/>
</dbReference>
<dbReference type="Pfam" id="PF02469">
    <property type="entry name" value="Fasciclin"/>
    <property type="match status" value="2"/>
</dbReference>
<comment type="caution">
    <text evidence="2">The sequence shown here is derived from an EMBL/GenBank/DDBJ whole genome shotgun (WGS) entry which is preliminary data.</text>
</comment>
<dbReference type="SUPFAM" id="SSF82153">
    <property type="entry name" value="FAS1 domain"/>
    <property type="match status" value="2"/>
</dbReference>
<dbReference type="PANTHER" id="PTHR10900:SF77">
    <property type="entry name" value="FI19380P1"/>
    <property type="match status" value="1"/>
</dbReference>
<dbReference type="RefSeq" id="WP_259123328.1">
    <property type="nucleotide sequence ID" value="NZ_JANUAE010000001.1"/>
</dbReference>
<dbReference type="SMART" id="SM00554">
    <property type="entry name" value="FAS1"/>
    <property type="match status" value="2"/>
</dbReference>
<accession>A0A9X2TDW2</accession>
<feature type="domain" description="FAS1" evidence="1">
    <location>
        <begin position="180"/>
        <end position="319"/>
    </location>
</feature>
<sequence length="321" mass="33460">MTDFDTPSRHWSVLLTGLLVLAFVGTGCDAFTDEDLGDSNPQSPTIVGYVSEVQAFSILENAVTGAGLADDLESDGITLFAPKDGAFAPLDESDLTADSNSDLLEEILTYHVVPQRIKMREGNNALGAGTTKQFETLEGGTVTVQVTEDNVTVNGVTVSNADADASNGVVHVTEGVLLETVDAVDRAEVTSQFRVLRSLIEKTGLTGTLRGPGPDASEGLTVFAPTNAALLGALDSNENGEIDDSEIPSSASEILQYHVLDSVFLAGDVPTSATDVPTLEGTDVTVQRSNGTVTVNGNEVSVPNVEVDNGVIHGIDAVLMP</sequence>